<keyword evidence="4" id="KW-0342">GTP-binding</keyword>
<gene>
    <name evidence="6" type="ORF">KI387_029363</name>
</gene>
<dbReference type="PANTHER" id="PTHR21262">
    <property type="entry name" value="GUANOSINE-3',5'-BIS DIPHOSPHATE 3'-PYROPHOSPHOHYDROLASE"/>
    <property type="match status" value="1"/>
</dbReference>
<dbReference type="Pfam" id="PF04607">
    <property type="entry name" value="RelA_SpoT"/>
    <property type="match status" value="1"/>
</dbReference>
<dbReference type="PROSITE" id="PS51831">
    <property type="entry name" value="HD"/>
    <property type="match status" value="1"/>
</dbReference>
<dbReference type="EC" id="2.7.6.5" evidence="2"/>
<dbReference type="GO" id="GO:0008728">
    <property type="term" value="F:GTP diphosphokinase activity"/>
    <property type="evidence" value="ECO:0007669"/>
    <property type="project" value="UniProtKB-EC"/>
</dbReference>
<dbReference type="FunFam" id="3.30.460.10:FF:000001">
    <property type="entry name" value="GTP pyrophosphokinase RelA"/>
    <property type="match status" value="1"/>
</dbReference>
<comment type="similarity">
    <text evidence="1">Belongs to the RelA/SpoT family.</text>
</comment>
<dbReference type="InterPro" id="IPR003607">
    <property type="entry name" value="HD/PDEase_dom"/>
</dbReference>
<dbReference type="CDD" id="cd05399">
    <property type="entry name" value="NT_Rel-Spo_like"/>
    <property type="match status" value="1"/>
</dbReference>
<dbReference type="SUPFAM" id="SSF81301">
    <property type="entry name" value="Nucleotidyltransferase"/>
    <property type="match status" value="1"/>
</dbReference>
<dbReference type="Gene3D" id="3.30.460.10">
    <property type="entry name" value="Beta Polymerase, domain 2"/>
    <property type="match status" value="1"/>
</dbReference>
<dbReference type="Gene3D" id="1.10.3210.10">
    <property type="entry name" value="Hypothetical protein af1432"/>
    <property type="match status" value="1"/>
</dbReference>
<dbReference type="CDD" id="cd00077">
    <property type="entry name" value="HDc"/>
    <property type="match status" value="1"/>
</dbReference>
<dbReference type="GO" id="GO:0005525">
    <property type="term" value="F:GTP binding"/>
    <property type="evidence" value="ECO:0007669"/>
    <property type="project" value="UniProtKB-KW"/>
</dbReference>
<name>A0AA38CA32_TAXCH</name>
<dbReference type="AlphaFoldDB" id="A0AA38CA32"/>
<dbReference type="InterPro" id="IPR007685">
    <property type="entry name" value="RelA_SpoT"/>
</dbReference>
<reference evidence="6 7" key="1">
    <citation type="journal article" date="2021" name="Nat. Plants">
        <title>The Taxus genome provides insights into paclitaxel biosynthesis.</title>
        <authorList>
            <person name="Xiong X."/>
            <person name="Gou J."/>
            <person name="Liao Q."/>
            <person name="Li Y."/>
            <person name="Zhou Q."/>
            <person name="Bi G."/>
            <person name="Li C."/>
            <person name="Du R."/>
            <person name="Wang X."/>
            <person name="Sun T."/>
            <person name="Guo L."/>
            <person name="Liang H."/>
            <person name="Lu P."/>
            <person name="Wu Y."/>
            <person name="Zhang Z."/>
            <person name="Ro D.K."/>
            <person name="Shang Y."/>
            <person name="Huang S."/>
            <person name="Yan J."/>
        </authorList>
    </citation>
    <scope>NUCLEOTIDE SEQUENCE [LARGE SCALE GENOMIC DNA]</scope>
    <source>
        <strain evidence="6">Ta-2019</strain>
    </source>
</reference>
<accession>A0AA38CA32</accession>
<protein>
    <recommendedName>
        <fullName evidence="2">GTP diphosphokinase</fullName>
        <ecNumber evidence="2">2.7.6.5</ecNumber>
    </recommendedName>
</protein>
<evidence type="ECO:0000259" key="5">
    <source>
        <dbReference type="PROSITE" id="PS51831"/>
    </source>
</evidence>
<keyword evidence="3" id="KW-0346">Stress response</keyword>
<dbReference type="SMART" id="SM00471">
    <property type="entry name" value="HDc"/>
    <property type="match status" value="1"/>
</dbReference>
<dbReference type="InterPro" id="IPR043519">
    <property type="entry name" value="NT_sf"/>
</dbReference>
<feature type="domain" description="HD" evidence="5">
    <location>
        <begin position="216"/>
        <end position="320"/>
    </location>
</feature>
<dbReference type="SUPFAM" id="SSF109604">
    <property type="entry name" value="HD-domain/PDEase-like"/>
    <property type="match status" value="1"/>
</dbReference>
<dbReference type="SMART" id="SM00954">
    <property type="entry name" value="RelA_SpoT"/>
    <property type="match status" value="1"/>
</dbReference>
<dbReference type="InterPro" id="IPR006674">
    <property type="entry name" value="HD_domain"/>
</dbReference>
<dbReference type="PANTHER" id="PTHR21262:SF0">
    <property type="entry name" value="GTP DIPHOSPHOKINASE RSH3, CHLOROPLASTIC-RELATED"/>
    <property type="match status" value="1"/>
</dbReference>
<dbReference type="FunFam" id="1.10.3210.10:FF:000001">
    <property type="entry name" value="GTP pyrophosphokinase RelA"/>
    <property type="match status" value="1"/>
</dbReference>
<proteinExistence type="inferred from homology"/>
<evidence type="ECO:0000256" key="4">
    <source>
        <dbReference type="ARBA" id="ARBA00023134"/>
    </source>
</evidence>
<comment type="caution">
    <text evidence="6">The sequence shown here is derived from an EMBL/GenBank/DDBJ whole genome shotgun (WGS) entry which is preliminary data.</text>
</comment>
<evidence type="ECO:0000313" key="6">
    <source>
        <dbReference type="EMBL" id="KAH9297681.1"/>
    </source>
</evidence>
<evidence type="ECO:0000256" key="1">
    <source>
        <dbReference type="ARBA" id="ARBA00007476"/>
    </source>
</evidence>
<dbReference type="GO" id="GO:0009507">
    <property type="term" value="C:chloroplast"/>
    <property type="evidence" value="ECO:0007669"/>
    <property type="project" value="TreeGrafter"/>
</dbReference>
<keyword evidence="4" id="KW-0547">Nucleotide-binding</keyword>
<dbReference type="EMBL" id="JAHRHJ020000010">
    <property type="protein sequence ID" value="KAH9297681.1"/>
    <property type="molecule type" value="Genomic_DNA"/>
</dbReference>
<evidence type="ECO:0000256" key="3">
    <source>
        <dbReference type="ARBA" id="ARBA00023016"/>
    </source>
</evidence>
<organism evidence="6 7">
    <name type="scientific">Taxus chinensis</name>
    <name type="common">Chinese yew</name>
    <name type="synonym">Taxus wallichiana var. chinensis</name>
    <dbReference type="NCBI Taxonomy" id="29808"/>
    <lineage>
        <taxon>Eukaryota</taxon>
        <taxon>Viridiplantae</taxon>
        <taxon>Streptophyta</taxon>
        <taxon>Embryophyta</taxon>
        <taxon>Tracheophyta</taxon>
        <taxon>Spermatophyta</taxon>
        <taxon>Pinopsida</taxon>
        <taxon>Pinidae</taxon>
        <taxon>Conifers II</taxon>
        <taxon>Cupressales</taxon>
        <taxon>Taxaceae</taxon>
        <taxon>Taxus</taxon>
    </lineage>
</organism>
<dbReference type="GO" id="GO:0015969">
    <property type="term" value="P:guanosine tetraphosphate metabolic process"/>
    <property type="evidence" value="ECO:0007669"/>
    <property type="project" value="InterPro"/>
</dbReference>
<dbReference type="OMA" id="ADECKDE"/>
<dbReference type="Proteomes" id="UP000824469">
    <property type="component" value="Unassembled WGS sequence"/>
</dbReference>
<evidence type="ECO:0000256" key="2">
    <source>
        <dbReference type="ARBA" id="ARBA00013251"/>
    </source>
</evidence>
<dbReference type="Pfam" id="PF13328">
    <property type="entry name" value="HD_4"/>
    <property type="match status" value="1"/>
</dbReference>
<sequence length="677" mass="77287">MAAALYAPPHPHCHTSSTCVDDLQKKVPLFGGLSCLFSSTSVRSCLTEGLGFESRRHSAHIDLDTQYPYSSLKLREQSPVSVLQSPMSSSTSPSGRSHRFKPVSFSHHHNNYHHQYCAFELDVQQNSNKLEGFRISRDAHFFLRSALSPCVPVEDEEFIFNLEGSFVNDDLQPYAEEMLHDAQTQHQAFKEDFVVKAFYYAEKAHRGQVRASGDPYLRHCVDTSILLAMIGSRENVVVAGLLHDTLDDTYMDYSQLFDIFGKDVADLVQGVSRLSLISQFARDNNTASNSVEADHLHTMFLAMTDVRVVLIKLADRLHNMRTLGALPVPKQQRIAKETIEIFAPLANRLGIWSWKAELEDLCFKFLNPHKYQELSARLAKGIREATIMSAIQKLDEALKKKITYYDLYGRPKSLYSIYLKMLKKKQRIDEIHDVCGLRLIVLNENDCYDAQHIVHHLWQGVPGESKDYIICPKFNGYQSLHTVVWGEDGIPLEIQIRTKEMHQQAEFGVAAHWRYKEGEAKHSSFIVQMVEWARWVLGEMMDTKLRVSPQDSGLRPPCPFPSHKDGCLHMDKFCELPCCTNDNIFVIVLEDDKMTVQKLPSNSTVKQLLDKMNYEAPIKEELRPRVNKNTVCDFNEKLQMGDLVEVTPSISDTSLTVYREKMRRLYKSSSEVATLTS</sequence>
<evidence type="ECO:0000313" key="7">
    <source>
        <dbReference type="Proteomes" id="UP000824469"/>
    </source>
</evidence>
<keyword evidence="7" id="KW-1185">Reference proteome</keyword>